<keyword evidence="2" id="KW-0472">Membrane</keyword>
<evidence type="ECO:0000256" key="1">
    <source>
        <dbReference type="SAM" id="MobiDB-lite"/>
    </source>
</evidence>
<name>A0ABR1CYS2_NECAM</name>
<keyword evidence="2" id="KW-0812">Transmembrane</keyword>
<proteinExistence type="predicted"/>
<feature type="transmembrane region" description="Helical" evidence="2">
    <location>
        <begin position="76"/>
        <end position="98"/>
    </location>
</feature>
<keyword evidence="2" id="KW-1133">Transmembrane helix</keyword>
<evidence type="ECO:0000313" key="3">
    <source>
        <dbReference type="EMBL" id="KAK6743459.1"/>
    </source>
</evidence>
<accession>A0ABR1CYS2</accession>
<gene>
    <name evidence="3" type="primary">Necator_chrIII.g11378</name>
    <name evidence="3" type="ORF">RB195_010613</name>
</gene>
<keyword evidence="4" id="KW-1185">Reference proteome</keyword>
<organism evidence="3 4">
    <name type="scientific">Necator americanus</name>
    <name type="common">Human hookworm</name>
    <dbReference type="NCBI Taxonomy" id="51031"/>
    <lineage>
        <taxon>Eukaryota</taxon>
        <taxon>Metazoa</taxon>
        <taxon>Ecdysozoa</taxon>
        <taxon>Nematoda</taxon>
        <taxon>Chromadorea</taxon>
        <taxon>Rhabditida</taxon>
        <taxon>Rhabditina</taxon>
        <taxon>Rhabditomorpha</taxon>
        <taxon>Strongyloidea</taxon>
        <taxon>Ancylostomatidae</taxon>
        <taxon>Bunostominae</taxon>
        <taxon>Necator</taxon>
    </lineage>
</organism>
<evidence type="ECO:0000256" key="2">
    <source>
        <dbReference type="SAM" id="Phobius"/>
    </source>
</evidence>
<dbReference type="EMBL" id="JAVFWL010000003">
    <property type="protein sequence ID" value="KAK6743459.1"/>
    <property type="molecule type" value="Genomic_DNA"/>
</dbReference>
<feature type="compositionally biased region" description="Basic and acidic residues" evidence="1">
    <location>
        <begin position="113"/>
        <end position="138"/>
    </location>
</feature>
<comment type="caution">
    <text evidence="3">The sequence shown here is derived from an EMBL/GenBank/DDBJ whole genome shotgun (WGS) entry which is preliminary data.</text>
</comment>
<feature type="region of interest" description="Disordered" evidence="1">
    <location>
        <begin position="113"/>
        <end position="160"/>
    </location>
</feature>
<dbReference type="Proteomes" id="UP001303046">
    <property type="component" value="Unassembled WGS sequence"/>
</dbReference>
<feature type="transmembrane region" description="Helical" evidence="2">
    <location>
        <begin position="52"/>
        <end position="70"/>
    </location>
</feature>
<protein>
    <submittedName>
        <fullName evidence="3">Uncharacterized protein</fullName>
    </submittedName>
</protein>
<sequence length="174" mass="20097">MGGSRDRLVQVVLKMPPDSIRKRPLGSVKKVPDGARNIYWDGLIKYASMKCAVVPVLLLAFFPGVAAALDSSHLKVIISLSIIFVVLVVAGVAIFCFIEWREKKKKMLREQLMKEEEEREERRRQEEEEKKKRDESKKKKEKAKKKKEKPQEKKQIAKPFEDDDLCDTQTIVTL</sequence>
<feature type="compositionally biased region" description="Basic residues" evidence="1">
    <location>
        <begin position="139"/>
        <end position="148"/>
    </location>
</feature>
<evidence type="ECO:0000313" key="4">
    <source>
        <dbReference type="Proteomes" id="UP001303046"/>
    </source>
</evidence>
<reference evidence="3 4" key="1">
    <citation type="submission" date="2023-08" db="EMBL/GenBank/DDBJ databases">
        <title>A Necator americanus chromosomal reference genome.</title>
        <authorList>
            <person name="Ilik V."/>
            <person name="Petrzelkova K.J."/>
            <person name="Pardy F."/>
            <person name="Fuh T."/>
            <person name="Niatou-Singa F.S."/>
            <person name="Gouil Q."/>
            <person name="Baker L."/>
            <person name="Ritchie M.E."/>
            <person name="Jex A.R."/>
            <person name="Gazzola D."/>
            <person name="Li H."/>
            <person name="Toshio Fujiwara R."/>
            <person name="Zhan B."/>
            <person name="Aroian R.V."/>
            <person name="Pafco B."/>
            <person name="Schwarz E.M."/>
        </authorList>
    </citation>
    <scope>NUCLEOTIDE SEQUENCE [LARGE SCALE GENOMIC DNA]</scope>
    <source>
        <strain evidence="3 4">Aroian</strain>
        <tissue evidence="3">Whole animal</tissue>
    </source>
</reference>